<sequence length="66" mass="7610">MCTAEGKVTEATVVDHKVKHEGDQGLMWDQTNWQPLCKRHHDSDKQMAEKSGDERARFDAKGRVVW</sequence>
<feature type="compositionally biased region" description="Basic and acidic residues" evidence="1">
    <location>
        <begin position="41"/>
        <end position="66"/>
    </location>
</feature>
<evidence type="ECO:0000256" key="1">
    <source>
        <dbReference type="SAM" id="MobiDB-lite"/>
    </source>
</evidence>
<dbReference type="GO" id="GO:0004519">
    <property type="term" value="F:endonuclease activity"/>
    <property type="evidence" value="ECO:0007669"/>
    <property type="project" value="UniProtKB-KW"/>
</dbReference>
<reference evidence="2" key="1">
    <citation type="submission" date="2011-09" db="EMBL/GenBank/DDBJ databases">
        <title>A novel amdA gene encoded by the newly isolated Variovorax sp. HH01 strain defines a novel class of cofactor-less aryl malonic acid decarboxylase.</title>
        <authorList>
            <person name="Horn S."/>
            <person name="Maimanakos J."/>
            <person name="Streit W.R."/>
        </authorList>
    </citation>
    <scope>NUCLEOTIDE SEQUENCE</scope>
    <source>
        <strain evidence="2">HH01</strain>
    </source>
</reference>
<organism evidence="2">
    <name type="scientific">Variovorax sp. HH01</name>
    <dbReference type="NCBI Taxonomy" id="1084736"/>
    <lineage>
        <taxon>Bacteria</taxon>
        <taxon>Pseudomonadati</taxon>
        <taxon>Pseudomonadota</taxon>
        <taxon>Betaproteobacteria</taxon>
        <taxon>Burkholderiales</taxon>
        <taxon>Comamonadaceae</taxon>
        <taxon>Variovorax</taxon>
    </lineage>
</organism>
<dbReference type="InterPro" id="IPR003615">
    <property type="entry name" value="HNH_nuc"/>
</dbReference>
<dbReference type="CDD" id="cd00085">
    <property type="entry name" value="HNHc"/>
    <property type="match status" value="1"/>
</dbReference>
<evidence type="ECO:0000313" key="2">
    <source>
        <dbReference type="EMBL" id="AER23962.1"/>
    </source>
</evidence>
<feature type="region of interest" description="Disordered" evidence="1">
    <location>
        <begin position="40"/>
        <end position="66"/>
    </location>
</feature>
<keyword evidence="2" id="KW-0378">Hydrolase</keyword>
<name>I3PCQ5_9BURK</name>
<keyword evidence="2" id="KW-0255">Endonuclease</keyword>
<proteinExistence type="predicted"/>
<dbReference type="EMBL" id="JN646852">
    <property type="protein sequence ID" value="AER23962.1"/>
    <property type="molecule type" value="Genomic_DNA"/>
</dbReference>
<accession>I3PCQ5</accession>
<gene>
    <name evidence="2" type="ORF">var085</name>
</gene>
<dbReference type="AlphaFoldDB" id="I3PCQ5"/>
<keyword evidence="2" id="KW-0540">Nuclease</keyword>
<protein>
    <submittedName>
        <fullName evidence="2">Putative endonuclease</fullName>
    </submittedName>
</protein>